<gene>
    <name evidence="2" type="primary">LOC107461998</name>
</gene>
<evidence type="ECO:0000313" key="2">
    <source>
        <dbReference type="RefSeq" id="XP_015936039.1"/>
    </source>
</evidence>
<organism evidence="1 2">
    <name type="scientific">Arachis duranensis</name>
    <name type="common">Wild peanut</name>
    <dbReference type="NCBI Taxonomy" id="130453"/>
    <lineage>
        <taxon>Eukaryota</taxon>
        <taxon>Viridiplantae</taxon>
        <taxon>Streptophyta</taxon>
        <taxon>Embryophyta</taxon>
        <taxon>Tracheophyta</taxon>
        <taxon>Spermatophyta</taxon>
        <taxon>Magnoliopsida</taxon>
        <taxon>eudicotyledons</taxon>
        <taxon>Gunneridae</taxon>
        <taxon>Pentapetalae</taxon>
        <taxon>rosids</taxon>
        <taxon>fabids</taxon>
        <taxon>Fabales</taxon>
        <taxon>Fabaceae</taxon>
        <taxon>Papilionoideae</taxon>
        <taxon>50 kb inversion clade</taxon>
        <taxon>dalbergioids sensu lato</taxon>
        <taxon>Dalbergieae</taxon>
        <taxon>Pterocarpus clade</taxon>
        <taxon>Arachis</taxon>
    </lineage>
</organism>
<dbReference type="AlphaFoldDB" id="A0A6P4C211"/>
<dbReference type="GeneID" id="107461998"/>
<name>A0A6P4C211_ARADU</name>
<dbReference type="Proteomes" id="UP000515211">
    <property type="component" value="Chromosome 1"/>
</dbReference>
<reference evidence="1" key="1">
    <citation type="journal article" date="2016" name="Nat. Genet.">
        <title>The genome sequences of Arachis duranensis and Arachis ipaensis, the diploid ancestors of cultivated peanut.</title>
        <authorList>
            <person name="Bertioli D.J."/>
            <person name="Cannon S.B."/>
            <person name="Froenicke L."/>
            <person name="Huang G."/>
            <person name="Farmer A.D."/>
            <person name="Cannon E.K."/>
            <person name="Liu X."/>
            <person name="Gao D."/>
            <person name="Clevenger J."/>
            <person name="Dash S."/>
            <person name="Ren L."/>
            <person name="Moretzsohn M.C."/>
            <person name="Shirasawa K."/>
            <person name="Huang W."/>
            <person name="Vidigal B."/>
            <person name="Abernathy B."/>
            <person name="Chu Y."/>
            <person name="Niederhuth C.E."/>
            <person name="Umale P."/>
            <person name="Araujo A.C."/>
            <person name="Kozik A."/>
            <person name="Kim K.D."/>
            <person name="Burow M.D."/>
            <person name="Varshney R.K."/>
            <person name="Wang X."/>
            <person name="Zhang X."/>
            <person name="Barkley N."/>
            <person name="Guimaraes P.M."/>
            <person name="Isobe S."/>
            <person name="Guo B."/>
            <person name="Liao B."/>
            <person name="Stalker H.T."/>
            <person name="Schmitz R.J."/>
            <person name="Scheffler B.E."/>
            <person name="Leal-Bertioli S.C."/>
            <person name="Xun X."/>
            <person name="Jackson S.A."/>
            <person name="Michelmore R."/>
            <person name="Ozias-Akins P."/>
        </authorList>
    </citation>
    <scope>NUCLEOTIDE SEQUENCE [LARGE SCALE GENOMIC DNA]</scope>
    <source>
        <strain evidence="1">cv. V14167</strain>
    </source>
</reference>
<dbReference type="KEGG" id="adu:107461998"/>
<accession>A0A6P4C211</accession>
<protein>
    <submittedName>
        <fullName evidence="2">Uncharacterized protein LOC107461998</fullName>
    </submittedName>
</protein>
<proteinExistence type="predicted"/>
<evidence type="ECO:0000313" key="1">
    <source>
        <dbReference type="Proteomes" id="UP000515211"/>
    </source>
</evidence>
<sequence length="256" mass="30083">MKTLFVPLRRWHKQYFGDISERMKRFEEELKKVDDMISSERHDARRRNNRIESLVIHKKLVRNQARIKVVIRHFYKRLYHQEASPRVSFRYGLVNRLEKKEAEALEVLPSVEKVKDSVWDCESFKAPGSDGYNMNFIKKCWVDIKTEFTGVVMSFFETERLPVDFNVTWIALAPKFVGAKEIKDLKPISMVPNAVARRIISLQTRFFWGKEDGRPGMALVKWEMIQTPKKLGGLGVGDAEDTLDEELLRFIFTKKI</sequence>
<reference evidence="2" key="2">
    <citation type="submission" date="2025-08" db="UniProtKB">
        <authorList>
            <consortium name="RefSeq"/>
        </authorList>
    </citation>
    <scope>IDENTIFICATION</scope>
    <source>
        <tissue evidence="2">Whole plant</tissue>
    </source>
</reference>
<dbReference type="RefSeq" id="XP_015936039.1">
    <property type="nucleotide sequence ID" value="XM_016080553.1"/>
</dbReference>
<keyword evidence="1" id="KW-1185">Reference proteome</keyword>